<proteinExistence type="predicted"/>
<evidence type="ECO:0000313" key="3">
    <source>
        <dbReference type="Proteomes" id="UP000025947"/>
    </source>
</evidence>
<dbReference type="Proteomes" id="UP000025947">
    <property type="component" value="Unassembled WGS sequence"/>
</dbReference>
<protein>
    <submittedName>
        <fullName evidence="2">Uncharacterized protein</fullName>
    </submittedName>
</protein>
<name>A0A051TQS9_9MYCO</name>
<evidence type="ECO:0000313" key="2">
    <source>
        <dbReference type="EMBL" id="KBZ59274.1"/>
    </source>
</evidence>
<gene>
    <name evidence="2" type="ORF">K875_04832</name>
</gene>
<dbReference type="HOGENOM" id="CLU_1650266_0_0_11"/>
<dbReference type="AlphaFoldDB" id="A0A051TQS9"/>
<evidence type="ECO:0000256" key="1">
    <source>
        <dbReference type="SAM" id="Phobius"/>
    </source>
</evidence>
<sequence length="168" mass="19043">MSPHHIVFVSALVVVPLVVIAAIVFSGKLFRAEATLAIVLTVITVAGWVWRMPRGWYTISQIAFRYRLKTSQVCEVADQLGMRVVNRGGLVAPSQRKKMHPELMRLKKHRGVRERSTPNNTRLVYESSAAQPDFLVEADRLQFSREELLRHLRPSITHFGADVEDEAV</sequence>
<keyword evidence="3" id="KW-1185">Reference proteome</keyword>
<accession>A0A051TQS9</accession>
<dbReference type="PATRIC" id="fig|1324261.3.peg.4875"/>
<organism evidence="2 3">
    <name type="scientific">Mycobacterium [tuberculosis] TKK-01-0051</name>
    <dbReference type="NCBI Taxonomy" id="1324261"/>
    <lineage>
        <taxon>Bacteria</taxon>
        <taxon>Bacillati</taxon>
        <taxon>Actinomycetota</taxon>
        <taxon>Actinomycetes</taxon>
        <taxon>Mycobacteriales</taxon>
        <taxon>Mycobacteriaceae</taxon>
        <taxon>Mycobacterium</taxon>
        <taxon>Mycobacterium avium complex (MAC)</taxon>
    </lineage>
</organism>
<comment type="caution">
    <text evidence="2">The sequence shown here is derived from an EMBL/GenBank/DDBJ whole genome shotgun (WGS) entry which is preliminary data.</text>
</comment>
<keyword evidence="1" id="KW-0812">Transmembrane</keyword>
<feature type="transmembrane region" description="Helical" evidence="1">
    <location>
        <begin position="6"/>
        <end position="25"/>
    </location>
</feature>
<dbReference type="RefSeq" id="WP_044487188.1">
    <property type="nucleotide sequence ID" value="NZ_KK328284.1"/>
</dbReference>
<feature type="transmembrane region" description="Helical" evidence="1">
    <location>
        <begin position="32"/>
        <end position="50"/>
    </location>
</feature>
<reference evidence="2 3" key="1">
    <citation type="submission" date="2014-04" db="EMBL/GenBank/DDBJ databases">
        <title>The Genome Sequence of Mycobacterium tuberculosis TKK-01-0051.</title>
        <authorList>
            <consortium name="The Broad Institute Genomics Platform"/>
            <consortium name="The Broad Institute Genome Sequencing Center for Infectious Disease"/>
            <person name="Earl A.M."/>
            <person name="Cohen K."/>
            <person name="Pym A."/>
            <person name="Bishai W."/>
            <person name="Maharaj K."/>
            <person name="Desjardins C."/>
            <person name="Abeel T."/>
            <person name="Young S."/>
            <person name="Zeng Q."/>
            <person name="Gargeya S."/>
            <person name="Abouelleil A."/>
            <person name="Alvarado L."/>
            <person name="Chapman S.B."/>
            <person name="Gainer-Dewar J."/>
            <person name="Goldberg J."/>
            <person name="Griggs A."/>
            <person name="Gujja S."/>
            <person name="Hansen M."/>
            <person name="Howarth C."/>
            <person name="Imamovic A."/>
            <person name="Larimer J."/>
            <person name="Murphy C."/>
            <person name="Naylor J."/>
            <person name="Pearson M."/>
            <person name="Poon T.W."/>
            <person name="Priest M."/>
            <person name="Roberts A."/>
            <person name="Saif S."/>
            <person name="Shea T."/>
            <person name="Sykes S."/>
            <person name="Wortman J."/>
            <person name="Nusbaum C."/>
            <person name="Birren B."/>
        </authorList>
    </citation>
    <scope>NUCLEOTIDE SEQUENCE [LARGE SCALE GENOMIC DNA]</scope>
    <source>
        <strain evidence="2 3">TKK-01-0051</strain>
    </source>
</reference>
<keyword evidence="1" id="KW-1133">Transmembrane helix</keyword>
<dbReference type="EMBL" id="JLXW01000011">
    <property type="protein sequence ID" value="KBZ59274.1"/>
    <property type="molecule type" value="Genomic_DNA"/>
</dbReference>
<keyword evidence="1" id="KW-0472">Membrane</keyword>